<dbReference type="OrthoDB" id="185373at2759"/>
<keyword evidence="2" id="KW-1185">Reference proteome</keyword>
<sequence>MLMGTLPSAGQLAPLRLDPLAHDSRNIREGESQARVCDEFHNGMNQMLQDTKSLSAFASPGFERKSQSAKIRLIFQDKATQRWPAQRARCAHPDAAVMPWPVTWVSRASAGARWRQCLLRLPCWRRSGERGPRAAGGSLLDVPGCLHARMCVMSVRHCSTTQDVAAPPPSKRVSRRETHPLTLILIDRLKSGFAKNKNERIEDRFARCLKVAHNAPLDRRALDLVLLMAEKAENRSFRARLRFAVRMLQKARRDRLRILARHAKEGTKKFQGERLPQIYSNSLRRLYKLAEPLRKVNVILAIKRYIEQQEGKSLDADAYHLLIGHFAACDRLDLVEIGLHEALRVCRTVSAATFALILRNFLNRQAKDRNHDAAEHVWKMLRAPPFSECVKLDADLIRCGAWVFCFRDVDDADEANWIADKFRELRVPPHIDTLHVLVSALIRGGNFNAACMQMLHMIRLEYKVECKQMYEYMGACMRRERPEELVRLAHVLMNFKRRRSQNDEKAAVVRAYLETLYRAGLQDRLDVHPAASCAQRVFTFHQMNDNRSASFVVYLLARAGKLDPANFDAALRLADEMHRKRYPAAERVLFTHAYEALLERCIHLGRQESILTLAMVNGESGGEDDAAAEVSRLVGLKFMYAASKLGRLDFCTLLYNTWCASPTTRSPDVPSAYMYVLGLASRPQEALEVFRKLQARHGTVLDSRMTYIPLALVVLKNGMNGSLSREVVAEMMGYIEAHLSRRPDQDATIPRHDQAVESGGIETSASAVSLGSIDAKAERDDEKLRTLANDIQAFLASAESP</sequence>
<dbReference type="AlphaFoldDB" id="A0A5J4YZJ4"/>
<accession>A0A5J4YZJ4</accession>
<name>A0A5J4YZJ4_PORPP</name>
<comment type="caution">
    <text evidence="1">The sequence shown here is derived from an EMBL/GenBank/DDBJ whole genome shotgun (WGS) entry which is preliminary data.</text>
</comment>
<gene>
    <name evidence="1" type="ORF">FVE85_2417</name>
</gene>
<proteinExistence type="predicted"/>
<evidence type="ECO:0000313" key="1">
    <source>
        <dbReference type="EMBL" id="KAA8496262.1"/>
    </source>
</evidence>
<reference evidence="2" key="1">
    <citation type="journal article" date="2019" name="Nat. Commun.">
        <title>Expansion of phycobilisome linker gene families in mesophilic red algae.</title>
        <authorList>
            <person name="Lee J."/>
            <person name="Kim D."/>
            <person name="Bhattacharya D."/>
            <person name="Yoon H.S."/>
        </authorList>
    </citation>
    <scope>NUCLEOTIDE SEQUENCE [LARGE SCALE GENOMIC DNA]</scope>
    <source>
        <strain evidence="2">CCMP 1328</strain>
    </source>
</reference>
<protein>
    <submittedName>
        <fullName evidence="1">Uncharacterized protein</fullName>
    </submittedName>
</protein>
<organism evidence="1 2">
    <name type="scientific">Porphyridium purpureum</name>
    <name type="common">Red alga</name>
    <name type="synonym">Porphyridium cruentum</name>
    <dbReference type="NCBI Taxonomy" id="35688"/>
    <lineage>
        <taxon>Eukaryota</taxon>
        <taxon>Rhodophyta</taxon>
        <taxon>Bangiophyceae</taxon>
        <taxon>Porphyridiales</taxon>
        <taxon>Porphyridiaceae</taxon>
        <taxon>Porphyridium</taxon>
    </lineage>
</organism>
<dbReference type="EMBL" id="VRMN01000003">
    <property type="protein sequence ID" value="KAA8496262.1"/>
    <property type="molecule type" value="Genomic_DNA"/>
</dbReference>
<dbReference type="Proteomes" id="UP000324585">
    <property type="component" value="Unassembled WGS sequence"/>
</dbReference>
<evidence type="ECO:0000313" key="2">
    <source>
        <dbReference type="Proteomes" id="UP000324585"/>
    </source>
</evidence>